<evidence type="ECO:0000256" key="2">
    <source>
        <dbReference type="ARBA" id="ARBA00004141"/>
    </source>
</evidence>
<dbReference type="GO" id="GO:0020037">
    <property type="term" value="F:heme binding"/>
    <property type="evidence" value="ECO:0007669"/>
    <property type="project" value="InterPro"/>
</dbReference>
<comment type="function">
    <text evidence="1">Required for the export of heme to the periplasm for the biogenesis of c-type cytochromes.</text>
</comment>
<dbReference type="GO" id="GO:0016829">
    <property type="term" value="F:lyase activity"/>
    <property type="evidence" value="ECO:0007669"/>
    <property type="project" value="UniProtKB-KW"/>
</dbReference>
<dbReference type="PANTHER" id="PTHR30071">
    <property type="entry name" value="HEME EXPORTER PROTEIN C"/>
    <property type="match status" value="1"/>
</dbReference>
<dbReference type="InterPro" id="IPR002541">
    <property type="entry name" value="Cyt_c_assembly"/>
</dbReference>
<accession>A0AAC8Q9F8</accession>
<dbReference type="EMBL" id="CP011509">
    <property type="protein sequence ID" value="AKJ03021.1"/>
    <property type="molecule type" value="Genomic_DNA"/>
</dbReference>
<keyword evidence="7 9" id="KW-1133">Transmembrane helix</keyword>
<feature type="transmembrane region" description="Helical" evidence="9">
    <location>
        <begin position="12"/>
        <end position="31"/>
    </location>
</feature>
<evidence type="ECO:0000313" key="12">
    <source>
        <dbReference type="EMBL" id="REG25142.1"/>
    </source>
</evidence>
<evidence type="ECO:0000256" key="7">
    <source>
        <dbReference type="ARBA" id="ARBA00022989"/>
    </source>
</evidence>
<dbReference type="InterPro" id="IPR003557">
    <property type="entry name" value="Cyt_c_biogenesis_CcmC"/>
</dbReference>
<feature type="transmembrane region" description="Helical" evidence="9">
    <location>
        <begin position="179"/>
        <end position="199"/>
    </location>
</feature>
<keyword evidence="14" id="KW-1185">Reference proteome</keyword>
<dbReference type="KEGG" id="age:AA314_04647"/>
<evidence type="ECO:0000256" key="8">
    <source>
        <dbReference type="ARBA" id="ARBA00023136"/>
    </source>
</evidence>
<evidence type="ECO:0000256" key="1">
    <source>
        <dbReference type="ARBA" id="ARBA00002442"/>
    </source>
</evidence>
<reference evidence="11 13" key="1">
    <citation type="submission" date="2015-05" db="EMBL/GenBank/DDBJ databases">
        <title>Genome assembly of Archangium gephyra DSM 2261.</title>
        <authorList>
            <person name="Sharma G."/>
            <person name="Subramanian S."/>
        </authorList>
    </citation>
    <scope>NUCLEOTIDE SEQUENCE [LARGE SCALE GENOMIC DNA]</scope>
    <source>
        <strain evidence="11 13">DSM 2261</strain>
    </source>
</reference>
<reference evidence="12 14" key="2">
    <citation type="submission" date="2018-08" db="EMBL/GenBank/DDBJ databases">
        <title>Genomic Encyclopedia of Archaeal and Bacterial Type Strains, Phase II (KMG-II): from individual species to whole genera.</title>
        <authorList>
            <person name="Goeker M."/>
        </authorList>
    </citation>
    <scope>NUCLEOTIDE SEQUENCE [LARGE SCALE GENOMIC DNA]</scope>
    <source>
        <strain evidence="12 14">DSM 2261</strain>
    </source>
</reference>
<evidence type="ECO:0000256" key="9">
    <source>
        <dbReference type="SAM" id="Phobius"/>
    </source>
</evidence>
<dbReference type="EMBL" id="QUMU01000013">
    <property type="protein sequence ID" value="REG25142.1"/>
    <property type="molecule type" value="Genomic_DNA"/>
</dbReference>
<dbReference type="AlphaFoldDB" id="A0AAC8Q9F8"/>
<gene>
    <name evidence="11" type="ORF">AA314_04647</name>
    <name evidence="12" type="ORF">ATI61_113206</name>
</gene>
<comment type="similarity">
    <text evidence="3">Belongs to the CcmC/CycZ/HelC family.</text>
</comment>
<keyword evidence="11" id="KW-0456">Lyase</keyword>
<evidence type="ECO:0000313" key="11">
    <source>
        <dbReference type="EMBL" id="AKJ03021.1"/>
    </source>
</evidence>
<keyword evidence="8 9" id="KW-0472">Membrane</keyword>
<evidence type="ECO:0000313" key="14">
    <source>
        <dbReference type="Proteomes" id="UP000256345"/>
    </source>
</evidence>
<protein>
    <recommendedName>
        <fullName evidence="4">Heme exporter protein C</fullName>
    </recommendedName>
</protein>
<feature type="domain" description="Cytochrome c assembly protein" evidence="10">
    <location>
        <begin position="63"/>
        <end position="206"/>
    </location>
</feature>
<dbReference type="PANTHER" id="PTHR30071:SF1">
    <property type="entry name" value="CYTOCHROME B_B6 PROTEIN-RELATED"/>
    <property type="match status" value="1"/>
</dbReference>
<keyword evidence="6" id="KW-0201">Cytochrome c-type biogenesis</keyword>
<dbReference type="InterPro" id="IPR045062">
    <property type="entry name" value="Cyt_c_biogenesis_CcsA/CcmC"/>
</dbReference>
<proteinExistence type="inferred from homology"/>
<evidence type="ECO:0000259" key="10">
    <source>
        <dbReference type="Pfam" id="PF01578"/>
    </source>
</evidence>
<evidence type="ECO:0000256" key="6">
    <source>
        <dbReference type="ARBA" id="ARBA00022748"/>
    </source>
</evidence>
<evidence type="ECO:0000256" key="4">
    <source>
        <dbReference type="ARBA" id="ARBA00016463"/>
    </source>
</evidence>
<organism evidence="11 13">
    <name type="scientific">Archangium gephyra</name>
    <dbReference type="NCBI Taxonomy" id="48"/>
    <lineage>
        <taxon>Bacteria</taxon>
        <taxon>Pseudomonadati</taxon>
        <taxon>Myxococcota</taxon>
        <taxon>Myxococcia</taxon>
        <taxon>Myxococcales</taxon>
        <taxon>Cystobacterineae</taxon>
        <taxon>Archangiaceae</taxon>
        <taxon>Archangium</taxon>
    </lineage>
</organism>
<feature type="transmembrane region" description="Helical" evidence="9">
    <location>
        <begin position="117"/>
        <end position="137"/>
    </location>
</feature>
<dbReference type="Pfam" id="PF01578">
    <property type="entry name" value="Cytochrom_C_asm"/>
    <property type="match status" value="1"/>
</dbReference>
<keyword evidence="5 9" id="KW-0812">Transmembrane</keyword>
<comment type="subcellular location">
    <subcellularLocation>
        <location evidence="2">Membrane</location>
        <topology evidence="2">Multi-pass membrane protein</topology>
    </subcellularLocation>
</comment>
<feature type="transmembrane region" description="Helical" evidence="9">
    <location>
        <begin position="219"/>
        <end position="239"/>
    </location>
</feature>
<dbReference type="Proteomes" id="UP000256345">
    <property type="component" value="Unassembled WGS sequence"/>
</dbReference>
<feature type="transmembrane region" description="Helical" evidence="9">
    <location>
        <begin position="85"/>
        <end position="105"/>
    </location>
</feature>
<evidence type="ECO:0000256" key="3">
    <source>
        <dbReference type="ARBA" id="ARBA00005840"/>
    </source>
</evidence>
<feature type="transmembrane region" description="Helical" evidence="9">
    <location>
        <begin position="43"/>
        <end position="65"/>
    </location>
</feature>
<name>A0AAC8Q9F8_9BACT</name>
<dbReference type="GO" id="GO:0017004">
    <property type="term" value="P:cytochrome complex assembly"/>
    <property type="evidence" value="ECO:0007669"/>
    <property type="project" value="UniProtKB-KW"/>
</dbReference>
<evidence type="ECO:0000313" key="13">
    <source>
        <dbReference type="Proteomes" id="UP000035579"/>
    </source>
</evidence>
<dbReference type="Proteomes" id="UP000035579">
    <property type="component" value="Chromosome"/>
</dbReference>
<sequence>MSDLLKTVLQVGSAVAALTSVGLGVWLGVKWAPPRSRVNARPVLWGMTAAALGLLVLGNWMGLVWTPSEREMGDVYRIIYVHVPAMWMAMLTLTVNFSCCVAYLLQSSWKTDALAEATAEVGLLFGSYGLVLGAIWGKPTWGTYWDWDPRLTAMAIMLVTYVAYMALRRFVEDPERRAVWSSVVGIISFVNLPIVWFSVKWWRSLHQVQSTPKTVDPDMTLALRVNAWASLILLTLFLLHRYRIALATREAEVAMPEALPTDVPGSRDNRASEVA</sequence>
<evidence type="ECO:0000256" key="5">
    <source>
        <dbReference type="ARBA" id="ARBA00022692"/>
    </source>
</evidence>
<dbReference type="PRINTS" id="PR01386">
    <property type="entry name" value="CCMCBIOGNSIS"/>
</dbReference>
<feature type="transmembrane region" description="Helical" evidence="9">
    <location>
        <begin position="149"/>
        <end position="167"/>
    </location>
</feature>
<dbReference type="GO" id="GO:0005886">
    <property type="term" value="C:plasma membrane"/>
    <property type="evidence" value="ECO:0007669"/>
    <property type="project" value="TreeGrafter"/>
</dbReference>
<dbReference type="GO" id="GO:0015232">
    <property type="term" value="F:heme transmembrane transporter activity"/>
    <property type="evidence" value="ECO:0007669"/>
    <property type="project" value="InterPro"/>
</dbReference>